<evidence type="ECO:0000256" key="8">
    <source>
        <dbReference type="ARBA" id="ARBA00022605"/>
    </source>
</evidence>
<keyword evidence="11 13" id="KW-0413">Isomerase</keyword>
<protein>
    <recommendedName>
        <fullName evidence="5 13">Chorismate mutase</fullName>
        <ecNumber evidence="4 13">5.4.99.5</ecNumber>
    </recommendedName>
</protein>
<dbReference type="Pfam" id="PF01817">
    <property type="entry name" value="CM_2"/>
    <property type="match status" value="1"/>
</dbReference>
<comment type="caution">
    <text evidence="15">The sequence shown here is derived from an EMBL/GenBank/DDBJ whole genome shotgun (WGS) entry which is preliminary data.</text>
</comment>
<dbReference type="GO" id="GO:0006571">
    <property type="term" value="P:tyrosine biosynthetic process"/>
    <property type="evidence" value="ECO:0007669"/>
    <property type="project" value="UniProtKB-KW"/>
</dbReference>
<dbReference type="InterPro" id="IPR002701">
    <property type="entry name" value="CM_II_prokaryot"/>
</dbReference>
<evidence type="ECO:0000256" key="7">
    <source>
        <dbReference type="ARBA" id="ARBA00022498"/>
    </source>
</evidence>
<dbReference type="AlphaFoldDB" id="A0A9N8VQA6"/>
<keyword evidence="16" id="KW-1185">Reference proteome</keyword>
<dbReference type="OrthoDB" id="191918at2759"/>
<dbReference type="FunFam" id="1.10.590.10:FF:000002">
    <property type="entry name" value="Chorismate mutase"/>
    <property type="match status" value="1"/>
</dbReference>
<evidence type="ECO:0000313" key="16">
    <source>
        <dbReference type="Proteomes" id="UP000789572"/>
    </source>
</evidence>
<dbReference type="PANTHER" id="PTHR21145:SF12">
    <property type="entry name" value="CHORISMATE MUTASE"/>
    <property type="match status" value="1"/>
</dbReference>
<keyword evidence="7" id="KW-0827">Tyrosine biosynthesis</keyword>
<evidence type="ECO:0000256" key="9">
    <source>
        <dbReference type="ARBA" id="ARBA00023141"/>
    </source>
</evidence>
<dbReference type="Proteomes" id="UP000789572">
    <property type="component" value="Unassembled WGS sequence"/>
</dbReference>
<keyword evidence="6" id="KW-0963">Cytoplasm</keyword>
<name>A0A9N8VQA6_9GLOM</name>
<accession>A0A9N8VQA6</accession>
<feature type="domain" description="Chorismate mutase" evidence="14">
    <location>
        <begin position="144"/>
        <end position="256"/>
    </location>
</feature>
<dbReference type="GO" id="GO:0005737">
    <property type="term" value="C:cytoplasm"/>
    <property type="evidence" value="ECO:0007669"/>
    <property type="project" value="UniProtKB-SubCell"/>
</dbReference>
<comment type="pathway">
    <text evidence="2">Metabolic intermediate biosynthesis; prephenate biosynthesis; prephenate from chorismate: step 1/1.</text>
</comment>
<dbReference type="InterPro" id="IPR036263">
    <property type="entry name" value="Chorismate_II_sf"/>
</dbReference>
<dbReference type="PIRSF" id="PIRSF017318">
    <property type="entry name" value="Chor_mut_AroQ_eu"/>
    <property type="match status" value="1"/>
</dbReference>
<evidence type="ECO:0000256" key="1">
    <source>
        <dbReference type="ARBA" id="ARBA00004496"/>
    </source>
</evidence>
<evidence type="ECO:0000256" key="4">
    <source>
        <dbReference type="ARBA" id="ARBA00012404"/>
    </source>
</evidence>
<reference evidence="15" key="1">
    <citation type="submission" date="2021-06" db="EMBL/GenBank/DDBJ databases">
        <authorList>
            <person name="Kallberg Y."/>
            <person name="Tangrot J."/>
            <person name="Rosling A."/>
        </authorList>
    </citation>
    <scope>NUCLEOTIDE SEQUENCE</scope>
    <source>
        <strain evidence="15">IA702</strain>
    </source>
</reference>
<dbReference type="GO" id="GO:0009094">
    <property type="term" value="P:L-phenylalanine biosynthetic process"/>
    <property type="evidence" value="ECO:0007669"/>
    <property type="project" value="UniProtKB-KW"/>
</dbReference>
<dbReference type="PANTHER" id="PTHR21145">
    <property type="entry name" value="CHORISMATE MUTASE"/>
    <property type="match status" value="1"/>
</dbReference>
<dbReference type="GO" id="GO:0004106">
    <property type="term" value="F:chorismate mutase activity"/>
    <property type="evidence" value="ECO:0007669"/>
    <property type="project" value="UniProtKB-UniRule"/>
</dbReference>
<evidence type="ECO:0000256" key="2">
    <source>
        <dbReference type="ARBA" id="ARBA00004817"/>
    </source>
</evidence>
<keyword evidence="8 13" id="KW-0028">Amino-acid biosynthesis</keyword>
<dbReference type="PROSITE" id="PS51169">
    <property type="entry name" value="CHORISMATE_MUT_3"/>
    <property type="match status" value="1"/>
</dbReference>
<evidence type="ECO:0000256" key="3">
    <source>
        <dbReference type="ARBA" id="ARBA00011738"/>
    </source>
</evidence>
<dbReference type="SUPFAM" id="SSF48600">
    <property type="entry name" value="Chorismate mutase II"/>
    <property type="match status" value="1"/>
</dbReference>
<evidence type="ECO:0000256" key="12">
    <source>
        <dbReference type="ARBA" id="ARBA00023979"/>
    </source>
</evidence>
<dbReference type="EC" id="5.4.99.5" evidence="4 13"/>
<keyword evidence="9 13" id="KW-0057">Aromatic amino acid biosynthesis</keyword>
<dbReference type="GO" id="GO:0046417">
    <property type="term" value="P:chorismate metabolic process"/>
    <property type="evidence" value="ECO:0007669"/>
    <property type="project" value="InterPro"/>
</dbReference>
<comment type="catalytic activity">
    <reaction evidence="12">
        <text>chorismate = prephenate</text>
        <dbReference type="Rhea" id="RHEA:13897"/>
        <dbReference type="ChEBI" id="CHEBI:29748"/>
        <dbReference type="ChEBI" id="CHEBI:29934"/>
        <dbReference type="EC" id="5.4.99.5"/>
    </reaction>
    <physiologicalReaction direction="left-to-right" evidence="12">
        <dbReference type="Rhea" id="RHEA:13898"/>
    </physiologicalReaction>
</comment>
<sequence>MNLVTGNPSEAISLDKLRNVLIRLEDTIIFALIERSQFAHNDIIYKPGAYKYEGNEEFSGSFLEYFLWEIEKVHAKARRYQSPDEYPFMGPLPDPIIPPLEYPRILKPNNINVNSKIMEFYIKHIIPSLCVPGDDMNHGSATTKDIDCLQALSHRIHYGKFVAEAKFQDPNLQPKYIEYIKAEDRKAIENLLTNKKVEEALLKRLRRKALTYGQDITESDSIVGDNDHIHKHLKIDVNVVVELYEKWVIPLTKEVEVEYLLQRLDDPLEDTE</sequence>
<dbReference type="InterPro" id="IPR008238">
    <property type="entry name" value="Chorismate_mutase_AroQ_euk"/>
</dbReference>
<proteinExistence type="predicted"/>
<evidence type="ECO:0000259" key="14">
    <source>
        <dbReference type="Pfam" id="PF01817"/>
    </source>
</evidence>
<evidence type="ECO:0000313" key="15">
    <source>
        <dbReference type="EMBL" id="CAG8458522.1"/>
    </source>
</evidence>
<dbReference type="InterPro" id="IPR037039">
    <property type="entry name" value="CM_AroQ_sf_eucaryotic"/>
</dbReference>
<dbReference type="EMBL" id="CAJVPJ010000022">
    <property type="protein sequence ID" value="CAG8458522.1"/>
    <property type="molecule type" value="Genomic_DNA"/>
</dbReference>
<keyword evidence="10" id="KW-0584">Phenylalanine biosynthesis</keyword>
<evidence type="ECO:0000256" key="11">
    <source>
        <dbReference type="ARBA" id="ARBA00023235"/>
    </source>
</evidence>
<evidence type="ECO:0000256" key="13">
    <source>
        <dbReference type="PIRNR" id="PIRNR017318"/>
    </source>
</evidence>
<comment type="subcellular location">
    <subcellularLocation>
        <location evidence="1">Cytoplasm</location>
    </subcellularLocation>
</comment>
<organism evidence="15 16">
    <name type="scientific">Paraglomus occultum</name>
    <dbReference type="NCBI Taxonomy" id="144539"/>
    <lineage>
        <taxon>Eukaryota</taxon>
        <taxon>Fungi</taxon>
        <taxon>Fungi incertae sedis</taxon>
        <taxon>Mucoromycota</taxon>
        <taxon>Glomeromycotina</taxon>
        <taxon>Glomeromycetes</taxon>
        <taxon>Paraglomerales</taxon>
        <taxon>Paraglomeraceae</taxon>
        <taxon>Paraglomus</taxon>
    </lineage>
</organism>
<dbReference type="NCBIfam" id="TIGR01802">
    <property type="entry name" value="CM_pl-yst"/>
    <property type="match status" value="1"/>
</dbReference>
<evidence type="ECO:0000256" key="5">
    <source>
        <dbReference type="ARBA" id="ARBA00020296"/>
    </source>
</evidence>
<comment type="subunit">
    <text evidence="3">Homodimer.</text>
</comment>
<evidence type="ECO:0000256" key="6">
    <source>
        <dbReference type="ARBA" id="ARBA00022490"/>
    </source>
</evidence>
<evidence type="ECO:0000256" key="10">
    <source>
        <dbReference type="ARBA" id="ARBA00023222"/>
    </source>
</evidence>
<dbReference type="Gene3D" id="1.10.590.10">
    <property type="entry name" value="Chorismate mutase, AroQ class superfamily, eukaryotic"/>
    <property type="match status" value="1"/>
</dbReference>
<gene>
    <name evidence="15" type="ORF">POCULU_LOCUS429</name>
</gene>